<dbReference type="Proteomes" id="UP000033393">
    <property type="component" value="Unassembled WGS sequence"/>
</dbReference>
<dbReference type="RefSeq" id="WP_045310526.1">
    <property type="nucleotide sequence ID" value="NZ_JYJG01000038.1"/>
</dbReference>
<gene>
    <name evidence="2" type="ORF">UK23_06840</name>
</gene>
<dbReference type="PATRIC" id="fig|68170.10.peg.7473"/>
<evidence type="ECO:0000256" key="1">
    <source>
        <dbReference type="SAM" id="Phobius"/>
    </source>
</evidence>
<accession>A0A0F0HAU4</accession>
<dbReference type="AlphaFoldDB" id="A0A0F0HAU4"/>
<dbReference type="EMBL" id="JYJG01000038">
    <property type="protein sequence ID" value="KJK51437.1"/>
    <property type="molecule type" value="Genomic_DNA"/>
</dbReference>
<name>A0A0F0HAU4_LENAE</name>
<organism evidence="2 3">
    <name type="scientific">Lentzea aerocolonigenes</name>
    <name type="common">Lechevalieria aerocolonigenes</name>
    <name type="synonym">Saccharothrix aerocolonigenes</name>
    <dbReference type="NCBI Taxonomy" id="68170"/>
    <lineage>
        <taxon>Bacteria</taxon>
        <taxon>Bacillati</taxon>
        <taxon>Actinomycetota</taxon>
        <taxon>Actinomycetes</taxon>
        <taxon>Pseudonocardiales</taxon>
        <taxon>Pseudonocardiaceae</taxon>
        <taxon>Lentzea</taxon>
    </lineage>
</organism>
<reference evidence="2 3" key="1">
    <citation type="submission" date="2015-02" db="EMBL/GenBank/DDBJ databases">
        <authorList>
            <person name="Ju K.-S."/>
            <person name="Doroghazi J.R."/>
            <person name="Metcalf W."/>
        </authorList>
    </citation>
    <scope>NUCLEOTIDE SEQUENCE [LARGE SCALE GENOMIC DNA]</scope>
    <source>
        <strain evidence="2 3">NRRL B-16140</strain>
    </source>
</reference>
<evidence type="ECO:0000313" key="2">
    <source>
        <dbReference type="EMBL" id="KJK51437.1"/>
    </source>
</evidence>
<keyword evidence="3" id="KW-1185">Reference proteome</keyword>
<evidence type="ECO:0000313" key="3">
    <source>
        <dbReference type="Proteomes" id="UP000033393"/>
    </source>
</evidence>
<keyword evidence="1" id="KW-0812">Transmembrane</keyword>
<keyword evidence="1" id="KW-0472">Membrane</keyword>
<dbReference type="OrthoDB" id="3677989at2"/>
<comment type="caution">
    <text evidence="2">The sequence shown here is derived from an EMBL/GenBank/DDBJ whole genome shotgun (WGS) entry which is preliminary data.</text>
</comment>
<proteinExistence type="predicted"/>
<feature type="transmembrane region" description="Helical" evidence="1">
    <location>
        <begin position="6"/>
        <end position="33"/>
    </location>
</feature>
<keyword evidence="1" id="KW-1133">Transmembrane helix</keyword>
<protein>
    <submittedName>
        <fullName evidence="2">Uncharacterized protein</fullName>
    </submittedName>
</protein>
<sequence length="184" mass="20043">MKRPGLGTGWIVGITIATTLLLVAAATTTFLLINNREAGAYGQKPLPSCENVFTRVKGLPPLTSEEGTATGRKCHFTDAASGKSAVFESSVSTVDEQRAQFQRYLDDGYVRKTDDGMSNGDAAWQRATGDDTFCSLVVLDSNGTFRIDYRDPGLSGTPNVEPEWLCHTKVRLLWLDFFLVARGS</sequence>